<reference evidence="1 2" key="1">
    <citation type="journal article" date="2020" name="mSystems">
        <title>Defining Genomic and Predicted Metabolic Features of the Acetobacterium Genus.</title>
        <authorList>
            <person name="Ross D.E."/>
            <person name="Marshall C.W."/>
            <person name="Gulliver D."/>
            <person name="May H.D."/>
            <person name="Norman R.S."/>
        </authorList>
    </citation>
    <scope>NUCLEOTIDE SEQUENCE [LARGE SCALE GENOMIC DNA]</scope>
    <source>
        <strain evidence="1 2">DSM 8238</strain>
    </source>
</reference>
<accession>A0ABR6WUF2</accession>
<dbReference type="Proteomes" id="UP000603234">
    <property type="component" value="Unassembled WGS sequence"/>
</dbReference>
<keyword evidence="2" id="KW-1185">Reference proteome</keyword>
<comment type="caution">
    <text evidence="1">The sequence shown here is derived from an EMBL/GenBank/DDBJ whole genome shotgun (WGS) entry which is preliminary data.</text>
</comment>
<evidence type="ECO:0000313" key="1">
    <source>
        <dbReference type="EMBL" id="MBC3804216.1"/>
    </source>
</evidence>
<dbReference type="RefSeq" id="WP_186842101.1">
    <property type="nucleotide sequence ID" value="NZ_WJBC01000008.1"/>
</dbReference>
<name>A0ABR6WUF2_9FIRM</name>
<organism evidence="1 2">
    <name type="scientific">Acetobacterium fimetarium</name>
    <dbReference type="NCBI Taxonomy" id="52691"/>
    <lineage>
        <taxon>Bacteria</taxon>
        <taxon>Bacillati</taxon>
        <taxon>Bacillota</taxon>
        <taxon>Clostridia</taxon>
        <taxon>Eubacteriales</taxon>
        <taxon>Eubacteriaceae</taxon>
        <taxon>Acetobacterium</taxon>
    </lineage>
</organism>
<gene>
    <name evidence="1" type="ORF">GH808_07175</name>
</gene>
<sequence length="62" mass="6922">MDNAAAKAGIAFEIIEKDKPFDANDYLVMHIKATGGACFNLKHHHWVNFGLSFFVCHFVSVP</sequence>
<proteinExistence type="predicted"/>
<protein>
    <submittedName>
        <fullName evidence="1">Uncharacterized protein</fullName>
    </submittedName>
</protein>
<dbReference type="EMBL" id="WJBC01000008">
    <property type="protein sequence ID" value="MBC3804216.1"/>
    <property type="molecule type" value="Genomic_DNA"/>
</dbReference>
<evidence type="ECO:0000313" key="2">
    <source>
        <dbReference type="Proteomes" id="UP000603234"/>
    </source>
</evidence>